<accession>A0A084V9Z4</accession>
<evidence type="ECO:0000313" key="2">
    <source>
        <dbReference type="EnsemblMetazoa" id="ASIC000196-PA"/>
    </source>
</evidence>
<dbReference type="OrthoDB" id="7764481at2759"/>
<reference evidence="1 3" key="1">
    <citation type="journal article" date="2014" name="BMC Genomics">
        <title>Genome sequence of Anopheles sinensis provides insight into genetics basis of mosquito competence for malaria parasites.</title>
        <authorList>
            <person name="Zhou D."/>
            <person name="Zhang D."/>
            <person name="Ding G."/>
            <person name="Shi L."/>
            <person name="Hou Q."/>
            <person name="Ye Y."/>
            <person name="Xu Y."/>
            <person name="Zhou H."/>
            <person name="Xiong C."/>
            <person name="Li S."/>
            <person name="Yu J."/>
            <person name="Hong S."/>
            <person name="Yu X."/>
            <person name="Zou P."/>
            <person name="Chen C."/>
            <person name="Chang X."/>
            <person name="Wang W."/>
            <person name="Lv Y."/>
            <person name="Sun Y."/>
            <person name="Ma L."/>
            <person name="Shen B."/>
            <person name="Zhu C."/>
        </authorList>
    </citation>
    <scope>NUCLEOTIDE SEQUENCE [LARGE SCALE GENOMIC DNA]</scope>
</reference>
<keyword evidence="1" id="KW-0695">RNA-directed DNA polymerase</keyword>
<sequence length="86" mass="9645">MLLLLGDFNLPSLTWSTCDEQPFVHYTANPTSGPSSCFMDCLSSNGLFQLSNVHNSRDRQLDLDARQSSKAWFRCSLSTHTIQCSN</sequence>
<organism evidence="1">
    <name type="scientific">Anopheles sinensis</name>
    <name type="common">Mosquito</name>
    <dbReference type="NCBI Taxonomy" id="74873"/>
    <lineage>
        <taxon>Eukaryota</taxon>
        <taxon>Metazoa</taxon>
        <taxon>Ecdysozoa</taxon>
        <taxon>Arthropoda</taxon>
        <taxon>Hexapoda</taxon>
        <taxon>Insecta</taxon>
        <taxon>Pterygota</taxon>
        <taxon>Neoptera</taxon>
        <taxon>Endopterygota</taxon>
        <taxon>Diptera</taxon>
        <taxon>Nematocera</taxon>
        <taxon>Culicoidea</taxon>
        <taxon>Culicidae</taxon>
        <taxon>Anophelinae</taxon>
        <taxon>Anopheles</taxon>
    </lineage>
</organism>
<keyword evidence="1" id="KW-0808">Transferase</keyword>
<keyword evidence="3" id="KW-1185">Reference proteome</keyword>
<proteinExistence type="predicted"/>
<dbReference type="AlphaFoldDB" id="A0A084V9Z4"/>
<reference evidence="2" key="2">
    <citation type="submission" date="2020-05" db="UniProtKB">
        <authorList>
            <consortium name="EnsemblMetazoa"/>
        </authorList>
    </citation>
    <scope>IDENTIFICATION</scope>
</reference>
<protein>
    <submittedName>
        <fullName evidence="1 2">Putative reverse transcriptase</fullName>
    </submittedName>
</protein>
<evidence type="ECO:0000313" key="3">
    <source>
        <dbReference type="Proteomes" id="UP000030765"/>
    </source>
</evidence>
<dbReference type="Proteomes" id="UP000030765">
    <property type="component" value="Unassembled WGS sequence"/>
</dbReference>
<dbReference type="GO" id="GO:0003964">
    <property type="term" value="F:RNA-directed DNA polymerase activity"/>
    <property type="evidence" value="ECO:0007669"/>
    <property type="project" value="UniProtKB-KW"/>
</dbReference>
<dbReference type="VEuPathDB" id="VectorBase:ASIC000196"/>
<dbReference type="EMBL" id="ATLV01000926">
    <property type="status" value="NOT_ANNOTATED_CDS"/>
    <property type="molecule type" value="Genomic_DNA"/>
</dbReference>
<dbReference type="EMBL" id="KE523921">
    <property type="protein sequence ID" value="KFB34788.1"/>
    <property type="molecule type" value="Genomic_DNA"/>
</dbReference>
<evidence type="ECO:0000313" key="1">
    <source>
        <dbReference type="EMBL" id="KFB34788.1"/>
    </source>
</evidence>
<dbReference type="EnsemblMetazoa" id="ASIC000196-RA">
    <property type="protein sequence ID" value="ASIC000196-PA"/>
    <property type="gene ID" value="ASIC000196"/>
</dbReference>
<gene>
    <name evidence="1" type="ORF">ZHAS_00000196</name>
</gene>
<keyword evidence="1" id="KW-0548">Nucleotidyltransferase</keyword>
<name>A0A084V9Z4_ANOSI</name>